<sequence>MLKLPFIDWIWRAKGFVELAPPRTADSAFAKLDALLEESGTSYEIDGDTLTYVKDNPAAQDKLATFPRGTLQVVEEDGQSRLKYNLTSPALLFCFLAPLLFLAFAQGSIILSDLERPTEAEKAEAEAEKAEEEEEEPKPLNVIDEWLGAPAPETLEEKKQREEEEEAEKKDKFSSTPALVFAGLFAFLFLVGRFLEPWLIRRTFRRALNDPPEELDGEPDIPTEA</sequence>
<evidence type="ECO:0000256" key="2">
    <source>
        <dbReference type="SAM" id="Phobius"/>
    </source>
</evidence>
<evidence type="ECO:0000313" key="3">
    <source>
        <dbReference type="EMBL" id="TIX49818.1"/>
    </source>
</evidence>
<keyword evidence="2" id="KW-0472">Membrane</keyword>
<feature type="region of interest" description="Disordered" evidence="1">
    <location>
        <begin position="120"/>
        <end position="172"/>
    </location>
</feature>
<protein>
    <submittedName>
        <fullName evidence="3">Uncharacterized protein</fullName>
    </submittedName>
</protein>
<dbReference type="EMBL" id="SSHH01000003">
    <property type="protein sequence ID" value="TIX49818.1"/>
    <property type="molecule type" value="Genomic_DNA"/>
</dbReference>
<keyword evidence="2" id="KW-0812">Transmembrane</keyword>
<gene>
    <name evidence="3" type="ORF">E5222_13510</name>
</gene>
<organism evidence="3 4">
    <name type="scientific">Alteraurantiacibacter aquimixticola</name>
    <dbReference type="NCBI Taxonomy" id="2489173"/>
    <lineage>
        <taxon>Bacteria</taxon>
        <taxon>Pseudomonadati</taxon>
        <taxon>Pseudomonadota</taxon>
        <taxon>Alphaproteobacteria</taxon>
        <taxon>Sphingomonadales</taxon>
        <taxon>Erythrobacteraceae</taxon>
        <taxon>Alteraurantiacibacter</taxon>
    </lineage>
</organism>
<feature type="transmembrane region" description="Helical" evidence="2">
    <location>
        <begin position="178"/>
        <end position="195"/>
    </location>
</feature>
<name>A0A4T3EYS8_9SPHN</name>
<accession>A0A4T3EYS8</accession>
<keyword evidence="2" id="KW-1133">Transmembrane helix</keyword>
<dbReference type="Proteomes" id="UP000309389">
    <property type="component" value="Unassembled WGS sequence"/>
</dbReference>
<dbReference type="AlphaFoldDB" id="A0A4T3EYS8"/>
<proteinExistence type="predicted"/>
<reference evidence="3 4" key="1">
    <citation type="submission" date="2019-04" db="EMBL/GenBank/DDBJ databases">
        <title>Altererythrobacter aquimixticola sp. nov., isolated from sediment of junction between the ocean and a freshwater spring.</title>
        <authorList>
            <person name="Yoon J.-H."/>
        </authorList>
    </citation>
    <scope>NUCLEOTIDE SEQUENCE [LARGE SCALE GENOMIC DNA]</scope>
    <source>
        <strain evidence="3 4">SSKS-13</strain>
    </source>
</reference>
<evidence type="ECO:0000256" key="1">
    <source>
        <dbReference type="SAM" id="MobiDB-lite"/>
    </source>
</evidence>
<evidence type="ECO:0000313" key="4">
    <source>
        <dbReference type="Proteomes" id="UP000309389"/>
    </source>
</evidence>
<feature type="transmembrane region" description="Helical" evidence="2">
    <location>
        <begin position="90"/>
        <end position="111"/>
    </location>
</feature>
<dbReference type="OrthoDB" id="7282338at2"/>
<comment type="caution">
    <text evidence="3">The sequence shown here is derived from an EMBL/GenBank/DDBJ whole genome shotgun (WGS) entry which is preliminary data.</text>
</comment>
<keyword evidence="4" id="KW-1185">Reference proteome</keyword>
<feature type="compositionally biased region" description="Basic and acidic residues" evidence="1">
    <location>
        <begin position="155"/>
        <end position="172"/>
    </location>
</feature>
<dbReference type="RefSeq" id="WP_136694294.1">
    <property type="nucleotide sequence ID" value="NZ_SSHH01000003.1"/>
</dbReference>